<dbReference type="EMBL" id="JACCFW010000001">
    <property type="protein sequence ID" value="NYJ74700.1"/>
    <property type="molecule type" value="Genomic_DNA"/>
</dbReference>
<feature type="region of interest" description="Disordered" evidence="1">
    <location>
        <begin position="61"/>
        <end position="122"/>
    </location>
</feature>
<dbReference type="RefSeq" id="WP_179480780.1">
    <property type="nucleotide sequence ID" value="NZ_JACCFW010000001.1"/>
</dbReference>
<keyword evidence="3" id="KW-1185">Reference proteome</keyword>
<organism evidence="2 3">
    <name type="scientific">Allobranchiibius huperziae</name>
    <dbReference type="NCBI Taxonomy" id="1874116"/>
    <lineage>
        <taxon>Bacteria</taxon>
        <taxon>Bacillati</taxon>
        <taxon>Actinomycetota</taxon>
        <taxon>Actinomycetes</taxon>
        <taxon>Micrococcales</taxon>
        <taxon>Dermacoccaceae</taxon>
        <taxon>Allobranchiibius</taxon>
    </lineage>
</organism>
<proteinExistence type="predicted"/>
<sequence length="122" mass="13588">MPIDPRVALQRFTDALEEHLAASRARRGENDPAVVEAYRRVADAFDAYDESLMDAFGEVTPLEVYEGDEDEDDLDDDDLDDDDDEASDDLEDSELDDPDEDAAEDLDDEDVEFESGPATPGR</sequence>
<dbReference type="AlphaFoldDB" id="A0A853DJ02"/>
<comment type="caution">
    <text evidence="2">The sequence shown here is derived from an EMBL/GenBank/DDBJ whole genome shotgun (WGS) entry which is preliminary data.</text>
</comment>
<gene>
    <name evidence="2" type="ORF">HNR15_001663</name>
</gene>
<evidence type="ECO:0000313" key="3">
    <source>
        <dbReference type="Proteomes" id="UP000571817"/>
    </source>
</evidence>
<name>A0A853DJ02_9MICO</name>
<accession>A0A853DJ02</accession>
<reference evidence="2 3" key="1">
    <citation type="submission" date="2020-07" db="EMBL/GenBank/DDBJ databases">
        <title>Sequencing the genomes of 1000 actinobacteria strains.</title>
        <authorList>
            <person name="Klenk H.-P."/>
        </authorList>
    </citation>
    <scope>NUCLEOTIDE SEQUENCE [LARGE SCALE GENOMIC DNA]</scope>
    <source>
        <strain evidence="2 3">DSM 29531</strain>
    </source>
</reference>
<dbReference type="Proteomes" id="UP000571817">
    <property type="component" value="Unassembled WGS sequence"/>
</dbReference>
<evidence type="ECO:0000313" key="2">
    <source>
        <dbReference type="EMBL" id="NYJ74700.1"/>
    </source>
</evidence>
<protein>
    <submittedName>
        <fullName evidence="2">Cobalamin biosynthesis protein CobT</fullName>
    </submittedName>
</protein>
<evidence type="ECO:0000256" key="1">
    <source>
        <dbReference type="SAM" id="MobiDB-lite"/>
    </source>
</evidence>
<feature type="compositionally biased region" description="Acidic residues" evidence="1">
    <location>
        <begin position="65"/>
        <end position="113"/>
    </location>
</feature>